<name>A0A9R1VPY5_LACSA</name>
<gene>
    <name evidence="1" type="ORF">LSAT_V11C500272450</name>
</gene>
<reference evidence="1 2" key="1">
    <citation type="journal article" date="2017" name="Nat. Commun.">
        <title>Genome assembly with in vitro proximity ligation data and whole-genome triplication in lettuce.</title>
        <authorList>
            <person name="Reyes-Chin-Wo S."/>
            <person name="Wang Z."/>
            <person name="Yang X."/>
            <person name="Kozik A."/>
            <person name="Arikit S."/>
            <person name="Song C."/>
            <person name="Xia L."/>
            <person name="Froenicke L."/>
            <person name="Lavelle D.O."/>
            <person name="Truco M.J."/>
            <person name="Xia R."/>
            <person name="Zhu S."/>
            <person name="Xu C."/>
            <person name="Xu H."/>
            <person name="Xu X."/>
            <person name="Cox K."/>
            <person name="Korf I."/>
            <person name="Meyers B.C."/>
            <person name="Michelmore R.W."/>
        </authorList>
    </citation>
    <scope>NUCLEOTIDE SEQUENCE [LARGE SCALE GENOMIC DNA]</scope>
    <source>
        <strain evidence="2">cv. Salinas</strain>
        <tissue evidence="1">Seedlings</tissue>
    </source>
</reference>
<comment type="caution">
    <text evidence="1">The sequence shown here is derived from an EMBL/GenBank/DDBJ whole genome shotgun (WGS) entry which is preliminary data.</text>
</comment>
<proteinExistence type="predicted"/>
<evidence type="ECO:0000313" key="2">
    <source>
        <dbReference type="Proteomes" id="UP000235145"/>
    </source>
</evidence>
<dbReference type="Proteomes" id="UP000235145">
    <property type="component" value="Unassembled WGS sequence"/>
</dbReference>
<evidence type="ECO:0000313" key="1">
    <source>
        <dbReference type="EMBL" id="KAJ0208466.1"/>
    </source>
</evidence>
<organism evidence="1 2">
    <name type="scientific">Lactuca sativa</name>
    <name type="common">Garden lettuce</name>
    <dbReference type="NCBI Taxonomy" id="4236"/>
    <lineage>
        <taxon>Eukaryota</taxon>
        <taxon>Viridiplantae</taxon>
        <taxon>Streptophyta</taxon>
        <taxon>Embryophyta</taxon>
        <taxon>Tracheophyta</taxon>
        <taxon>Spermatophyta</taxon>
        <taxon>Magnoliopsida</taxon>
        <taxon>eudicotyledons</taxon>
        <taxon>Gunneridae</taxon>
        <taxon>Pentapetalae</taxon>
        <taxon>asterids</taxon>
        <taxon>campanulids</taxon>
        <taxon>Asterales</taxon>
        <taxon>Asteraceae</taxon>
        <taxon>Cichorioideae</taxon>
        <taxon>Cichorieae</taxon>
        <taxon>Lactucinae</taxon>
        <taxon>Lactuca</taxon>
    </lineage>
</organism>
<sequence length="247" mass="28568">MSIRSVVYSQEEDKFLCLVYIEIAQDPIIGFWSRVKEAYNNRKVELWSKRSMKSLQFWIQGIEKATRKLHAYIKQCEKRRPSGASSNDIMMSEDPKFKIGWKFDHVWNVEFFFEKFKDGNPCTLEISKPHVYVSLGSENPTPESSQASPGISSFSLNLDEDGDVTCGSPSERPMGVKNSKIKRKKDDQIASTVNAIDEGNKFFLERLKDHLLRDNIFWTIKAKRIKQNVVSRRELNCGSKRTHICFS</sequence>
<dbReference type="AlphaFoldDB" id="A0A9R1VPY5"/>
<accession>A0A9R1VPY5</accession>
<protein>
    <submittedName>
        <fullName evidence="1">Uncharacterized protein</fullName>
    </submittedName>
</protein>
<dbReference type="PANTHER" id="PTHR45125">
    <property type="entry name" value="F21J9.4-RELATED"/>
    <property type="match status" value="1"/>
</dbReference>
<keyword evidence="2" id="KW-1185">Reference proteome</keyword>
<dbReference type="PANTHER" id="PTHR45125:SF3">
    <property type="entry name" value="NO-APICAL-MERISTEM-ASSOCIATED CARBOXY-TERMINAL DOMAIN PROTEIN"/>
    <property type="match status" value="1"/>
</dbReference>
<dbReference type="EMBL" id="NBSK02000005">
    <property type="protein sequence ID" value="KAJ0208466.1"/>
    <property type="molecule type" value="Genomic_DNA"/>
</dbReference>